<accession>A0A9X4SBX1</accession>
<dbReference type="EMBL" id="AOGK01000009">
    <property type="protein sequence ID" value="MDG5975978.1"/>
    <property type="molecule type" value="Genomic_DNA"/>
</dbReference>
<organism evidence="2 3">
    <name type="scientific">Hydrogenophaga taeniospiralis CCUG 15921</name>
    <dbReference type="NCBI Taxonomy" id="1281780"/>
    <lineage>
        <taxon>Bacteria</taxon>
        <taxon>Pseudomonadati</taxon>
        <taxon>Pseudomonadota</taxon>
        <taxon>Betaproteobacteria</taxon>
        <taxon>Burkholderiales</taxon>
        <taxon>Comamonadaceae</taxon>
        <taxon>Hydrogenophaga</taxon>
    </lineage>
</organism>
<gene>
    <name evidence="2" type="ORF">H010_11979</name>
</gene>
<evidence type="ECO:0000313" key="2">
    <source>
        <dbReference type="EMBL" id="MDG5975978.1"/>
    </source>
</evidence>
<reference evidence="2" key="1">
    <citation type="submission" date="2013-01" db="EMBL/GenBank/DDBJ databases">
        <title>Genome draft of Hydrogenophaga taeniospiralis 2K1.</title>
        <authorList>
            <person name="Gomila M."/>
            <person name="Lalucat J."/>
        </authorList>
    </citation>
    <scope>NUCLEOTIDE SEQUENCE</scope>
    <source>
        <strain evidence="2">CCUG 15921</strain>
    </source>
</reference>
<protein>
    <recommendedName>
        <fullName evidence="1">PepSY domain-containing protein</fullName>
    </recommendedName>
</protein>
<dbReference type="Gene3D" id="3.10.450.40">
    <property type="match status" value="1"/>
</dbReference>
<feature type="domain" description="PepSY" evidence="1">
    <location>
        <begin position="102"/>
        <end position="155"/>
    </location>
</feature>
<dbReference type="Proteomes" id="UP001152876">
    <property type="component" value="Unassembled WGS sequence"/>
</dbReference>
<dbReference type="InterPro" id="IPR025711">
    <property type="entry name" value="PepSY"/>
</dbReference>
<keyword evidence="3" id="KW-1185">Reference proteome</keyword>
<evidence type="ECO:0000259" key="1">
    <source>
        <dbReference type="Pfam" id="PF03413"/>
    </source>
</evidence>
<dbReference type="AlphaFoldDB" id="A0A9X4SBX1"/>
<proteinExistence type="predicted"/>
<sequence>MAVMVWGFPKRGGGTVSRWGALLKKRLEPKLKTVFMGRSESRPDNRAMPLHPTTPRTRRFVACTVAVAALWAGGAAAWARGEDDHERAQQAVQAGQVLPLRTVLERLEREHPGQVLEVELEHDGERWLYEIKLLQADGRLFKLLLDARTAEVLRSKSRDHNGSGGRRPPR</sequence>
<comment type="caution">
    <text evidence="2">The sequence shown here is derived from an EMBL/GenBank/DDBJ whole genome shotgun (WGS) entry which is preliminary data.</text>
</comment>
<name>A0A9X4SBX1_9BURK</name>
<dbReference type="Pfam" id="PF03413">
    <property type="entry name" value="PepSY"/>
    <property type="match status" value="1"/>
</dbReference>
<evidence type="ECO:0000313" key="3">
    <source>
        <dbReference type="Proteomes" id="UP001152876"/>
    </source>
</evidence>